<reference evidence="1 2" key="1">
    <citation type="submission" date="2011-09" db="EMBL/GenBank/DDBJ databases">
        <authorList>
            <consortium name="US DOE Joint Genome Institute (JGI-PGF)"/>
            <person name="Lucas S."/>
            <person name="Han J."/>
            <person name="Lapidus A."/>
            <person name="Cheng J.-F."/>
            <person name="Goodwin L."/>
            <person name="Pitluck S."/>
            <person name="Peters L."/>
            <person name="Land M.L."/>
            <person name="Hauser L."/>
            <person name="Brambilla E."/>
            <person name="Klenk H.-P."/>
            <person name="Woyke T.J."/>
        </authorList>
    </citation>
    <scope>NUCLEOTIDE SEQUENCE [LARGE SCALE GENOMIC DNA]</scope>
    <source>
        <strain evidence="1 2">K62</strain>
    </source>
</reference>
<evidence type="ECO:0000313" key="1">
    <source>
        <dbReference type="EMBL" id="EIE97809.1"/>
    </source>
</evidence>
<evidence type="ECO:0000313" key="2">
    <source>
        <dbReference type="Proteomes" id="UP000005087"/>
    </source>
</evidence>
<gene>
    <name evidence="1" type="ORF">SacglDRAFT_00871</name>
</gene>
<dbReference type="OrthoDB" id="152349at2"/>
<protein>
    <submittedName>
        <fullName evidence="1">Uncharacterized protein</fullName>
    </submittedName>
</protein>
<dbReference type="STRING" id="928724.SacglDRAFT_00871"/>
<dbReference type="AlphaFoldDB" id="I1CYN5"/>
<sequence>MTEPLPLGRLRALARTAAVAEKPRGEGHRCDLCGEALPAGHRHLLELSVRRLACACRACALLFDRGTTDTGRYRTVPELRERLADDPFDDVGWAALGVPVRLAFLVPHDDGVTAHYPSPLGVVGTDVEREAWEHLVRRRPELARLVPEVTALLVHRAAGEHWLVGIDECYRLTARVRGNWTGMTGGDEVWREIDRFFAELRSGVAPG</sequence>
<dbReference type="EMBL" id="CM001484">
    <property type="protein sequence ID" value="EIE97809.1"/>
    <property type="molecule type" value="Genomic_DNA"/>
</dbReference>
<name>I1CYN5_9PSEU</name>
<dbReference type="eggNOG" id="ENOG50313MT">
    <property type="taxonomic scope" value="Bacteria"/>
</dbReference>
<accession>I1CYN5</accession>
<keyword evidence="2" id="KW-1185">Reference proteome</keyword>
<proteinExistence type="predicted"/>
<dbReference type="RefSeq" id="WP_005461988.1">
    <property type="nucleotide sequence ID" value="NZ_CM001484.1"/>
</dbReference>
<organism evidence="1 2">
    <name type="scientific">Saccharomonospora glauca K62</name>
    <dbReference type="NCBI Taxonomy" id="928724"/>
    <lineage>
        <taxon>Bacteria</taxon>
        <taxon>Bacillati</taxon>
        <taxon>Actinomycetota</taxon>
        <taxon>Actinomycetes</taxon>
        <taxon>Pseudonocardiales</taxon>
        <taxon>Pseudonocardiaceae</taxon>
        <taxon>Saccharomonospora</taxon>
    </lineage>
</organism>
<dbReference type="Proteomes" id="UP000005087">
    <property type="component" value="Chromosome"/>
</dbReference>
<reference evidence="2" key="2">
    <citation type="submission" date="2012-01" db="EMBL/GenBank/DDBJ databases">
        <title>Noncontiguous Finished sequence of chromosome of Saccharomonospora glauca K62.</title>
        <authorList>
            <consortium name="US DOE Joint Genome Institute"/>
            <person name="Lucas S."/>
            <person name="Han J."/>
            <person name="Lapidus A."/>
            <person name="Cheng J.-F."/>
            <person name="Goodwin L."/>
            <person name="Pitluck S."/>
            <person name="Peters L."/>
            <person name="Mikhailova N."/>
            <person name="Held B."/>
            <person name="Detter J.C."/>
            <person name="Han C."/>
            <person name="Tapia R."/>
            <person name="Land M."/>
            <person name="Hauser L."/>
            <person name="Kyrpides N."/>
            <person name="Ivanova N."/>
            <person name="Pagani I."/>
            <person name="Brambilla E.-M."/>
            <person name="Klenk H.-P."/>
            <person name="Woyke T."/>
        </authorList>
    </citation>
    <scope>NUCLEOTIDE SEQUENCE [LARGE SCALE GENOMIC DNA]</scope>
    <source>
        <strain evidence="2">K62</strain>
    </source>
</reference>
<dbReference type="HOGENOM" id="CLU_085015_0_0_11"/>
<dbReference type="InterPro" id="IPR045991">
    <property type="entry name" value="DUF5947"/>
</dbReference>
<dbReference type="Pfam" id="PF19372">
    <property type="entry name" value="DUF5947"/>
    <property type="match status" value="1"/>
</dbReference>